<dbReference type="CDD" id="cd00096">
    <property type="entry name" value="Ig"/>
    <property type="match status" value="1"/>
</dbReference>
<dbReference type="PANTHER" id="PTHR12080:SF55">
    <property type="entry name" value="LYMPHOCYTE FUNCTION-ASSOCIATED ANTIGEN 3"/>
    <property type="match status" value="1"/>
</dbReference>
<dbReference type="Pfam" id="PF13927">
    <property type="entry name" value="Ig_3"/>
    <property type="match status" value="1"/>
</dbReference>
<evidence type="ECO:0000256" key="7">
    <source>
        <dbReference type="SAM" id="SignalP"/>
    </source>
</evidence>
<sequence>MIYCYFLAVWILTSSTVSGQSTQYVLLGETVTFRTNFTLPPDDILWKHNGNKVVQFDGNEQTEYNPFQKRITLDWHSADLEINQLTHSDSGQYQLDAAKKDGLNRLNFELKVLDRVTKPTITCNMSDGSSSDKSGSEATLKCSAKTSQSLNYEWSQPGKIQSGQILTISLGTEHDDKVYSCTASNQLSKEIATFTAKDCYPVGASAGLITGLVIGGIVILLCVLGAVFCAVKHKACFAKKEKTDVEQQPHSKPLLQREETIPSSQPLRHLAEIVKNHNFDHNDEKHNELDLDTRESKVSEGQEYEEANNFINYGDGASAAQPSSPLINKEAVVGKDVNSGKKKENESSGSESEEETFVTAPEFPNNADGASTNQPSLPLLNKTVVVGEDLNSDQVTGEKKEENESDDTIKKKEPPTIPEKPVGVKEHVKNFQQLAEKNKAVVTRKSSFLNDKGQLDKKVKSGQLEEHTEATQPDLQTQIPSKGPGLKIKLCQLDSE</sequence>
<keyword evidence="2 7" id="KW-0732">Signal</keyword>
<dbReference type="GeneTree" id="ENSGT01030000234540"/>
<feature type="transmembrane region" description="Helical" evidence="6">
    <location>
        <begin position="208"/>
        <end position="231"/>
    </location>
</feature>
<feature type="region of interest" description="Disordered" evidence="5">
    <location>
        <begin position="277"/>
        <end position="302"/>
    </location>
</feature>
<evidence type="ECO:0000256" key="5">
    <source>
        <dbReference type="SAM" id="MobiDB-lite"/>
    </source>
</evidence>
<dbReference type="InterPro" id="IPR003599">
    <property type="entry name" value="Ig_sub"/>
</dbReference>
<keyword evidence="10" id="KW-1185">Reference proteome</keyword>
<dbReference type="GO" id="GO:0016020">
    <property type="term" value="C:membrane"/>
    <property type="evidence" value="ECO:0007669"/>
    <property type="project" value="UniProtKB-SubCell"/>
</dbReference>
<reference evidence="9" key="2">
    <citation type="submission" date="2025-09" db="UniProtKB">
        <authorList>
            <consortium name="Ensembl"/>
        </authorList>
    </citation>
    <scope>IDENTIFICATION</scope>
</reference>
<feature type="compositionally biased region" description="Basic and acidic residues" evidence="5">
    <location>
        <begin position="247"/>
        <end position="260"/>
    </location>
</feature>
<feature type="compositionally biased region" description="Polar residues" evidence="5">
    <location>
        <begin position="470"/>
        <end position="480"/>
    </location>
</feature>
<dbReference type="Ensembl" id="ENSHBUT00000036057.1">
    <property type="protein sequence ID" value="ENSHBUP00000020729.1"/>
    <property type="gene ID" value="ENSHBUG00000023005.1"/>
</dbReference>
<keyword evidence="6" id="KW-1133">Transmembrane helix</keyword>
<dbReference type="PANTHER" id="PTHR12080">
    <property type="entry name" value="SIGNALING LYMPHOCYTIC ACTIVATION MOLECULE"/>
    <property type="match status" value="1"/>
</dbReference>
<feature type="compositionally biased region" description="Basic and acidic residues" evidence="5">
    <location>
        <begin position="458"/>
        <end position="469"/>
    </location>
</feature>
<keyword evidence="4" id="KW-0325">Glycoprotein</keyword>
<evidence type="ECO:0000313" key="9">
    <source>
        <dbReference type="Ensembl" id="ENSHBUP00000020729.1"/>
    </source>
</evidence>
<keyword evidence="3 6" id="KW-0472">Membrane</keyword>
<accession>A0A3Q2WG50</accession>
<dbReference type="InterPro" id="IPR015631">
    <property type="entry name" value="CD2/SLAM_rcpt"/>
</dbReference>
<protein>
    <submittedName>
        <fullName evidence="9">Uncharacterized LOC102306582</fullName>
    </submittedName>
</protein>
<proteinExistence type="predicted"/>
<dbReference type="OMA" id="EILWTHN"/>
<feature type="region of interest" description="Disordered" evidence="5">
    <location>
        <begin position="247"/>
        <end position="266"/>
    </location>
</feature>
<evidence type="ECO:0000259" key="8">
    <source>
        <dbReference type="PROSITE" id="PS50835"/>
    </source>
</evidence>
<feature type="chain" id="PRO_5018644998" evidence="7">
    <location>
        <begin position="20"/>
        <end position="496"/>
    </location>
</feature>
<feature type="region of interest" description="Disordered" evidence="5">
    <location>
        <begin position="331"/>
        <end position="422"/>
    </location>
</feature>
<dbReference type="Proteomes" id="UP000264840">
    <property type="component" value="Unplaced"/>
</dbReference>
<dbReference type="SMART" id="SM00409">
    <property type="entry name" value="IG"/>
    <property type="match status" value="2"/>
</dbReference>
<dbReference type="InterPro" id="IPR007110">
    <property type="entry name" value="Ig-like_dom"/>
</dbReference>
<dbReference type="AlphaFoldDB" id="A0A3Q2WG50"/>
<name>A0A3Q2WG50_HAPBU</name>
<evidence type="ECO:0000256" key="6">
    <source>
        <dbReference type="SAM" id="Phobius"/>
    </source>
</evidence>
<feature type="region of interest" description="Disordered" evidence="5">
    <location>
        <begin position="458"/>
        <end position="485"/>
    </location>
</feature>
<dbReference type="PROSITE" id="PS50835">
    <property type="entry name" value="IG_LIKE"/>
    <property type="match status" value="1"/>
</dbReference>
<feature type="compositionally biased region" description="Basic and acidic residues" evidence="5">
    <location>
        <begin position="396"/>
        <end position="414"/>
    </location>
</feature>
<dbReference type="InterPro" id="IPR036179">
    <property type="entry name" value="Ig-like_dom_sf"/>
</dbReference>
<feature type="signal peptide" evidence="7">
    <location>
        <begin position="1"/>
        <end position="19"/>
    </location>
</feature>
<evidence type="ECO:0000256" key="3">
    <source>
        <dbReference type="ARBA" id="ARBA00023136"/>
    </source>
</evidence>
<dbReference type="InterPro" id="IPR013783">
    <property type="entry name" value="Ig-like_fold"/>
</dbReference>
<evidence type="ECO:0000256" key="2">
    <source>
        <dbReference type="ARBA" id="ARBA00022729"/>
    </source>
</evidence>
<feature type="compositionally biased region" description="Basic and acidic residues" evidence="5">
    <location>
        <begin position="277"/>
        <end position="300"/>
    </location>
</feature>
<evidence type="ECO:0000313" key="10">
    <source>
        <dbReference type="Proteomes" id="UP000264840"/>
    </source>
</evidence>
<comment type="subcellular location">
    <subcellularLocation>
        <location evidence="1">Membrane</location>
    </subcellularLocation>
</comment>
<keyword evidence="6" id="KW-0812">Transmembrane</keyword>
<reference evidence="9" key="1">
    <citation type="submission" date="2025-08" db="UniProtKB">
        <authorList>
            <consortium name="Ensembl"/>
        </authorList>
    </citation>
    <scope>IDENTIFICATION</scope>
</reference>
<feature type="domain" description="Ig-like" evidence="8">
    <location>
        <begin position="119"/>
        <end position="192"/>
    </location>
</feature>
<dbReference type="STRING" id="8153.ENSHBUP00000020729"/>
<evidence type="ECO:0000256" key="4">
    <source>
        <dbReference type="ARBA" id="ARBA00023180"/>
    </source>
</evidence>
<dbReference type="Gene3D" id="2.60.40.10">
    <property type="entry name" value="Immunoglobulins"/>
    <property type="match status" value="2"/>
</dbReference>
<dbReference type="SUPFAM" id="SSF48726">
    <property type="entry name" value="Immunoglobulin"/>
    <property type="match status" value="2"/>
</dbReference>
<organism evidence="9 10">
    <name type="scientific">Haplochromis burtoni</name>
    <name type="common">Burton's mouthbrooder</name>
    <name type="synonym">Chromis burtoni</name>
    <dbReference type="NCBI Taxonomy" id="8153"/>
    <lineage>
        <taxon>Eukaryota</taxon>
        <taxon>Metazoa</taxon>
        <taxon>Chordata</taxon>
        <taxon>Craniata</taxon>
        <taxon>Vertebrata</taxon>
        <taxon>Euteleostomi</taxon>
        <taxon>Actinopterygii</taxon>
        <taxon>Neopterygii</taxon>
        <taxon>Teleostei</taxon>
        <taxon>Neoteleostei</taxon>
        <taxon>Acanthomorphata</taxon>
        <taxon>Ovalentaria</taxon>
        <taxon>Cichlomorphae</taxon>
        <taxon>Cichliformes</taxon>
        <taxon>Cichlidae</taxon>
        <taxon>African cichlids</taxon>
        <taxon>Pseudocrenilabrinae</taxon>
        <taxon>Haplochromini</taxon>
        <taxon>Haplochromis</taxon>
    </lineage>
</organism>
<evidence type="ECO:0000256" key="1">
    <source>
        <dbReference type="ARBA" id="ARBA00004370"/>
    </source>
</evidence>